<feature type="transmembrane region" description="Helical" evidence="8">
    <location>
        <begin position="86"/>
        <end position="106"/>
    </location>
</feature>
<dbReference type="FunFam" id="2.30.30.60:FF:000001">
    <property type="entry name" value="MscS Mechanosensitive ion channel"/>
    <property type="match status" value="1"/>
</dbReference>
<dbReference type="SUPFAM" id="SSF82861">
    <property type="entry name" value="Mechanosensitive channel protein MscS (YggB), transmembrane region"/>
    <property type="match status" value="1"/>
</dbReference>
<dbReference type="GO" id="GO:0008381">
    <property type="term" value="F:mechanosensitive monoatomic ion channel activity"/>
    <property type="evidence" value="ECO:0007669"/>
    <property type="project" value="InterPro"/>
</dbReference>
<feature type="transmembrane region" description="Helical" evidence="8">
    <location>
        <begin position="29"/>
        <end position="51"/>
    </location>
</feature>
<evidence type="ECO:0000259" key="9">
    <source>
        <dbReference type="Pfam" id="PF00924"/>
    </source>
</evidence>
<dbReference type="InterPro" id="IPR049142">
    <property type="entry name" value="MS_channel_1st"/>
</dbReference>
<feature type="domain" description="Mechanosensitive ion channel transmembrane helices 2/3" evidence="10">
    <location>
        <begin position="86"/>
        <end position="127"/>
    </location>
</feature>
<dbReference type="Gene3D" id="2.30.30.60">
    <property type="match status" value="1"/>
</dbReference>
<evidence type="ECO:0000256" key="2">
    <source>
        <dbReference type="ARBA" id="ARBA00008017"/>
    </source>
</evidence>
<dbReference type="EMBL" id="FNYW01000002">
    <property type="protein sequence ID" value="SEI52387.1"/>
    <property type="molecule type" value="Genomic_DNA"/>
</dbReference>
<dbReference type="InterPro" id="IPR006685">
    <property type="entry name" value="MscS_channel_2nd"/>
</dbReference>
<dbReference type="GO" id="GO:0005886">
    <property type="term" value="C:plasma membrane"/>
    <property type="evidence" value="ECO:0007669"/>
    <property type="project" value="UniProtKB-SubCell"/>
</dbReference>
<keyword evidence="12" id="KW-1185">Reference proteome</keyword>
<proteinExistence type="inferred from homology"/>
<comment type="similarity">
    <text evidence="2">Belongs to the MscS (TC 1.A.23) family.</text>
</comment>
<evidence type="ECO:0000313" key="12">
    <source>
        <dbReference type="Proteomes" id="UP000198564"/>
    </source>
</evidence>
<keyword evidence="5 8" id="KW-1133">Transmembrane helix</keyword>
<evidence type="ECO:0000256" key="8">
    <source>
        <dbReference type="SAM" id="Phobius"/>
    </source>
</evidence>
<dbReference type="InterPro" id="IPR011014">
    <property type="entry name" value="MscS_channel_TM-2"/>
</dbReference>
<gene>
    <name evidence="11" type="ORF">SAMN04488113_10249</name>
</gene>
<dbReference type="AlphaFoldDB" id="A0A1H6RIN4"/>
<dbReference type="STRING" id="1130080.SAMN04488113_10249"/>
<dbReference type="InterPro" id="IPR010920">
    <property type="entry name" value="LSM_dom_sf"/>
</dbReference>
<protein>
    <submittedName>
        <fullName evidence="11">Small conductance mechanosensitive channel</fullName>
    </submittedName>
</protein>
<dbReference type="SUPFAM" id="SSF50182">
    <property type="entry name" value="Sm-like ribonucleoproteins"/>
    <property type="match status" value="1"/>
</dbReference>
<comment type="function">
    <text evidence="7">May play a role in resistance to osmotic downshock.</text>
</comment>
<evidence type="ECO:0000256" key="6">
    <source>
        <dbReference type="ARBA" id="ARBA00023136"/>
    </source>
</evidence>
<evidence type="ECO:0000256" key="7">
    <source>
        <dbReference type="ARBA" id="ARBA00059688"/>
    </source>
</evidence>
<keyword evidence="3" id="KW-1003">Cell membrane</keyword>
<comment type="subcellular location">
    <subcellularLocation>
        <location evidence="1">Cell membrane</location>
        <topology evidence="1">Multi-pass membrane protein</topology>
    </subcellularLocation>
</comment>
<feature type="domain" description="Mechanosensitive ion channel MscS" evidence="9">
    <location>
        <begin position="130"/>
        <end position="193"/>
    </location>
</feature>
<dbReference type="Pfam" id="PF21088">
    <property type="entry name" value="MS_channel_1st"/>
    <property type="match status" value="1"/>
</dbReference>
<dbReference type="Gene3D" id="1.10.287.1260">
    <property type="match status" value="1"/>
</dbReference>
<evidence type="ECO:0000256" key="4">
    <source>
        <dbReference type="ARBA" id="ARBA00022692"/>
    </source>
</evidence>
<dbReference type="PANTHER" id="PTHR30460">
    <property type="entry name" value="MODERATE CONDUCTANCE MECHANOSENSITIVE CHANNEL YBIO"/>
    <property type="match status" value="1"/>
</dbReference>
<dbReference type="Pfam" id="PF00924">
    <property type="entry name" value="MS_channel_2nd"/>
    <property type="match status" value="1"/>
</dbReference>
<keyword evidence="4 8" id="KW-0812">Transmembrane</keyword>
<evidence type="ECO:0000313" key="11">
    <source>
        <dbReference type="EMBL" id="SEI52387.1"/>
    </source>
</evidence>
<evidence type="ECO:0000259" key="10">
    <source>
        <dbReference type="Pfam" id="PF21088"/>
    </source>
</evidence>
<dbReference type="PANTHER" id="PTHR30460:SF0">
    <property type="entry name" value="MODERATE CONDUCTANCE MECHANOSENSITIVE CHANNEL YBIO"/>
    <property type="match status" value="1"/>
</dbReference>
<keyword evidence="6 8" id="KW-0472">Membrane</keyword>
<dbReference type="RefSeq" id="WP_245746606.1">
    <property type="nucleotide sequence ID" value="NZ_FNYW01000002.1"/>
</dbReference>
<evidence type="ECO:0000256" key="3">
    <source>
        <dbReference type="ARBA" id="ARBA00022475"/>
    </source>
</evidence>
<sequence>MSDPSDSIDNVDEEVNLFLEKWQAIDWQAFTWSIVLLILQIFLALIIFFILRRIGRFTIEKIFTKYIEEKHTVPNRLNTLHKLSKNIFNAVLYFFLVYTILELIGIPVGTLLASAGVLGLALSLGAQGFVSDIVNGFMILLEKQIDVGDVVEIKGINGTVEDVNLKTTQVKDFDGTLHYIPNREITIVSNLSRADMRVRIKIKLFAATDLERVRKVLTHVNKTSLPEYDEITIEPTEISFVPISPGQIAVQITMFSEAGTQYDIRNIFYEKYVAALIKDGIALPNATFELSGE</sequence>
<reference evidence="12" key="1">
    <citation type="submission" date="2016-10" db="EMBL/GenBank/DDBJ databases">
        <authorList>
            <person name="Varghese N."/>
            <person name="Submissions S."/>
        </authorList>
    </citation>
    <scope>NUCLEOTIDE SEQUENCE [LARGE SCALE GENOMIC DNA]</scope>
    <source>
        <strain evidence="12">DSM 25751</strain>
    </source>
</reference>
<dbReference type="InterPro" id="IPR023408">
    <property type="entry name" value="MscS_beta-dom_sf"/>
</dbReference>
<name>A0A1H6RIN4_9LACT</name>
<dbReference type="InterPro" id="IPR045276">
    <property type="entry name" value="YbiO_bact"/>
</dbReference>
<evidence type="ECO:0000256" key="1">
    <source>
        <dbReference type="ARBA" id="ARBA00004651"/>
    </source>
</evidence>
<accession>A0A1H6RIN4</accession>
<dbReference type="Proteomes" id="UP000198564">
    <property type="component" value="Unassembled WGS sequence"/>
</dbReference>
<evidence type="ECO:0000256" key="5">
    <source>
        <dbReference type="ARBA" id="ARBA00022989"/>
    </source>
</evidence>
<organism evidence="11 12">
    <name type="scientific">Alkalibacterium gilvum</name>
    <dbReference type="NCBI Taxonomy" id="1130080"/>
    <lineage>
        <taxon>Bacteria</taxon>
        <taxon>Bacillati</taxon>
        <taxon>Bacillota</taxon>
        <taxon>Bacilli</taxon>
        <taxon>Lactobacillales</taxon>
        <taxon>Carnobacteriaceae</taxon>
        <taxon>Alkalibacterium</taxon>
    </lineage>
</organism>